<evidence type="ECO:0000313" key="2">
    <source>
        <dbReference type="EMBL" id="RAL65126.1"/>
    </source>
</evidence>
<evidence type="ECO:0000256" key="1">
    <source>
        <dbReference type="SAM" id="MobiDB-lite"/>
    </source>
</evidence>
<protein>
    <submittedName>
        <fullName evidence="2">Uncharacterized protein</fullName>
    </submittedName>
</protein>
<dbReference type="EMBL" id="QKRW01000011">
    <property type="protein sequence ID" value="RAL65126.1"/>
    <property type="molecule type" value="Genomic_DNA"/>
</dbReference>
<accession>A0A395IYN5</accession>
<gene>
    <name evidence="2" type="ORF">DID88_001232</name>
</gene>
<comment type="caution">
    <text evidence="2">The sequence shown here is derived from an EMBL/GenBank/DDBJ whole genome shotgun (WGS) entry which is preliminary data.</text>
</comment>
<feature type="region of interest" description="Disordered" evidence="1">
    <location>
        <begin position="48"/>
        <end position="87"/>
    </location>
</feature>
<dbReference type="Proteomes" id="UP000249056">
    <property type="component" value="Unassembled WGS sequence"/>
</dbReference>
<dbReference type="OrthoDB" id="3555797at2759"/>
<proteinExistence type="predicted"/>
<feature type="compositionally biased region" description="Acidic residues" evidence="1">
    <location>
        <begin position="62"/>
        <end position="82"/>
    </location>
</feature>
<dbReference type="AlphaFoldDB" id="A0A395IYN5"/>
<sequence length="128" mass="14132">MLWTQVLSLYPAYLPEEPVPKGAMTLSSRASCTFAKLSKLLEFEMKKADEAQDAENPQSVFPDEDEDRDSDVEDVEDDEEEVGETHTQVVALQVETVYAQIRAHAMRLEASEGKTSVAAVAQPAEDQG</sequence>
<evidence type="ECO:0000313" key="3">
    <source>
        <dbReference type="Proteomes" id="UP000249056"/>
    </source>
</evidence>
<keyword evidence="3" id="KW-1185">Reference proteome</keyword>
<reference evidence="2 3" key="1">
    <citation type="submission" date="2018-06" db="EMBL/GenBank/DDBJ databases">
        <title>Genome Sequence of the Brown Rot Fungal Pathogen Monilinia fructigena.</title>
        <authorList>
            <person name="Landi L."/>
            <person name="De Miccolis Angelini R.M."/>
            <person name="Pollastro S."/>
            <person name="Abate D."/>
            <person name="Faretra F."/>
            <person name="Romanazzi G."/>
        </authorList>
    </citation>
    <scope>NUCLEOTIDE SEQUENCE [LARGE SCALE GENOMIC DNA]</scope>
    <source>
        <strain evidence="2 3">Mfrg269</strain>
    </source>
</reference>
<organism evidence="2 3">
    <name type="scientific">Monilinia fructigena</name>
    <dbReference type="NCBI Taxonomy" id="38457"/>
    <lineage>
        <taxon>Eukaryota</taxon>
        <taxon>Fungi</taxon>
        <taxon>Dikarya</taxon>
        <taxon>Ascomycota</taxon>
        <taxon>Pezizomycotina</taxon>
        <taxon>Leotiomycetes</taxon>
        <taxon>Helotiales</taxon>
        <taxon>Sclerotiniaceae</taxon>
        <taxon>Monilinia</taxon>
    </lineage>
</organism>
<name>A0A395IYN5_9HELO</name>